<accession>A0A2Z4FME1</accession>
<dbReference type="KEGG" id="bsed:DN745_12765"/>
<dbReference type="Proteomes" id="UP000249799">
    <property type="component" value="Chromosome"/>
</dbReference>
<comment type="subcellular location">
    <subcellularLocation>
        <location evidence="3">Cytoplasm</location>
    </subcellularLocation>
</comment>
<sequence>MNQPDHNFPRLILATESTFKRELLERLSIPFESVAAKIDERPLAGESPADTARRLARQKAEAVAAAHPGAWVIGADQVIALGDTRFSKPKTAERACAQLAELSGQTHALLTAVALVTPGGAVSDDLAKYQMEMRALTSAQIAQYIAEDQPLGCAGSYMIEAGGIRLFRAMRGDDYTAIIGLPLTRVHTLLERAGFFDVA</sequence>
<dbReference type="GO" id="GO:0047429">
    <property type="term" value="F:nucleoside triphosphate diphosphatase activity"/>
    <property type="evidence" value="ECO:0007669"/>
    <property type="project" value="InterPro"/>
</dbReference>
<evidence type="ECO:0000313" key="4">
    <source>
        <dbReference type="EMBL" id="AWV90157.1"/>
    </source>
</evidence>
<dbReference type="RefSeq" id="WP_111335382.1">
    <property type="nucleotide sequence ID" value="NZ_CP030032.1"/>
</dbReference>
<dbReference type="AlphaFoldDB" id="A0A2Z4FME1"/>
<comment type="similarity">
    <text evidence="3">Belongs to the Maf family. YceF subfamily.</text>
</comment>
<dbReference type="SUPFAM" id="SSF52972">
    <property type="entry name" value="ITPase-like"/>
    <property type="match status" value="1"/>
</dbReference>
<keyword evidence="3" id="KW-0963">Cytoplasm</keyword>
<proteinExistence type="inferred from homology"/>
<feature type="site" description="Important for substrate specificity" evidence="3">
    <location>
        <position position="160"/>
    </location>
</feature>
<dbReference type="PANTHER" id="PTHR43213">
    <property type="entry name" value="BIFUNCTIONAL DTTP/UTP PYROPHOSPHATASE/METHYLTRANSFERASE PROTEIN-RELATED"/>
    <property type="match status" value="1"/>
</dbReference>
<dbReference type="CDD" id="cd00555">
    <property type="entry name" value="Maf"/>
    <property type="match status" value="1"/>
</dbReference>
<keyword evidence="2 3" id="KW-0378">Hydrolase</keyword>
<dbReference type="Gene3D" id="3.90.950.10">
    <property type="match status" value="1"/>
</dbReference>
<dbReference type="HAMAP" id="MF_00528">
    <property type="entry name" value="Maf"/>
    <property type="match status" value="1"/>
</dbReference>
<feature type="active site" description="Proton acceptor" evidence="3">
    <location>
        <position position="76"/>
    </location>
</feature>
<name>A0A2Z4FME1_9DELT</name>
<keyword evidence="5" id="KW-1185">Reference proteome</keyword>
<organism evidence="4 5">
    <name type="scientific">Bradymonas sediminis</name>
    <dbReference type="NCBI Taxonomy" id="1548548"/>
    <lineage>
        <taxon>Bacteria</taxon>
        <taxon>Deltaproteobacteria</taxon>
        <taxon>Bradymonadales</taxon>
        <taxon>Bradymonadaceae</taxon>
        <taxon>Bradymonas</taxon>
    </lineage>
</organism>
<dbReference type="Pfam" id="PF02545">
    <property type="entry name" value="Maf"/>
    <property type="match status" value="1"/>
</dbReference>
<evidence type="ECO:0000256" key="1">
    <source>
        <dbReference type="ARBA" id="ARBA00001968"/>
    </source>
</evidence>
<dbReference type="PANTHER" id="PTHR43213:SF5">
    <property type="entry name" value="BIFUNCTIONAL DTTP_UTP PYROPHOSPHATASE_METHYLTRANSFERASE PROTEIN-RELATED"/>
    <property type="match status" value="1"/>
</dbReference>
<evidence type="ECO:0000256" key="3">
    <source>
        <dbReference type="HAMAP-Rule" id="MF_00528"/>
    </source>
</evidence>
<dbReference type="OrthoDB" id="9807767at2"/>
<dbReference type="EC" id="3.6.1.-" evidence="3"/>
<keyword evidence="3" id="KW-0546">Nucleotide metabolism</keyword>
<dbReference type="GO" id="GO:0009117">
    <property type="term" value="P:nucleotide metabolic process"/>
    <property type="evidence" value="ECO:0007669"/>
    <property type="project" value="UniProtKB-KW"/>
</dbReference>
<feature type="site" description="Important for substrate specificity" evidence="3">
    <location>
        <position position="19"/>
    </location>
</feature>
<dbReference type="PIRSF" id="PIRSF006305">
    <property type="entry name" value="Maf"/>
    <property type="match status" value="1"/>
</dbReference>
<protein>
    <recommendedName>
        <fullName evidence="3">7-methyl-GTP pyrophosphatase</fullName>
        <shortName evidence="3">m(7)GTP pyrophosphatase</shortName>
        <ecNumber evidence="3">3.6.1.-</ecNumber>
    </recommendedName>
</protein>
<evidence type="ECO:0000256" key="2">
    <source>
        <dbReference type="ARBA" id="ARBA00022801"/>
    </source>
</evidence>
<gene>
    <name evidence="4" type="primary">maf</name>
    <name evidence="4" type="ORF">DN745_12765</name>
</gene>
<dbReference type="InterPro" id="IPR003697">
    <property type="entry name" value="Maf-like"/>
</dbReference>
<dbReference type="NCBIfam" id="TIGR00172">
    <property type="entry name" value="maf"/>
    <property type="match status" value="1"/>
</dbReference>
<comment type="catalytic activity">
    <reaction evidence="3">
        <text>N(7)-methyl-GTP + H2O = N(7)-methyl-GMP + diphosphate + H(+)</text>
        <dbReference type="Rhea" id="RHEA:58744"/>
        <dbReference type="ChEBI" id="CHEBI:15377"/>
        <dbReference type="ChEBI" id="CHEBI:15378"/>
        <dbReference type="ChEBI" id="CHEBI:33019"/>
        <dbReference type="ChEBI" id="CHEBI:58285"/>
        <dbReference type="ChEBI" id="CHEBI:87133"/>
    </reaction>
</comment>
<dbReference type="InterPro" id="IPR029001">
    <property type="entry name" value="ITPase-like_fam"/>
</dbReference>
<comment type="caution">
    <text evidence="3">Lacks conserved residue(s) required for the propagation of feature annotation.</text>
</comment>
<comment type="function">
    <text evidence="3">Nucleoside triphosphate pyrophosphatase that hydrolyzes 7-methyl-GTP (m(7)GTP). May have a dual role in cell division arrest and in preventing the incorporation of modified nucleotides into cellular nucleic acids.</text>
</comment>
<evidence type="ECO:0000313" key="5">
    <source>
        <dbReference type="Proteomes" id="UP000249799"/>
    </source>
</evidence>
<comment type="cofactor">
    <cofactor evidence="1 3">
        <name>a divalent metal cation</name>
        <dbReference type="ChEBI" id="CHEBI:60240"/>
    </cofactor>
</comment>
<dbReference type="EMBL" id="CP030032">
    <property type="protein sequence ID" value="AWV90157.1"/>
    <property type="molecule type" value="Genomic_DNA"/>
</dbReference>
<reference evidence="4 5" key="1">
    <citation type="submission" date="2018-06" db="EMBL/GenBank/DDBJ databases">
        <title>Lujinxingia sediminis gen. nov. sp. nov., a new facultative anaerobic member of the class Deltaproteobacteria, and proposal of Lujinxingaceae fam. nov.</title>
        <authorList>
            <person name="Guo L.-Y."/>
            <person name="Li C.-M."/>
            <person name="Wang S."/>
            <person name="Du Z.-J."/>
        </authorList>
    </citation>
    <scope>NUCLEOTIDE SEQUENCE [LARGE SCALE GENOMIC DNA]</scope>
    <source>
        <strain evidence="4 5">FA350</strain>
    </source>
</reference>
<feature type="site" description="Important for substrate specificity" evidence="3">
    <location>
        <position position="77"/>
    </location>
</feature>
<dbReference type="GO" id="GO:0005737">
    <property type="term" value="C:cytoplasm"/>
    <property type="evidence" value="ECO:0007669"/>
    <property type="project" value="UniProtKB-SubCell"/>
</dbReference>